<keyword evidence="1" id="KW-0175">Coiled coil</keyword>
<dbReference type="Pfam" id="PF08448">
    <property type="entry name" value="PAS_4"/>
    <property type="match status" value="1"/>
</dbReference>
<feature type="coiled-coil region" evidence="1">
    <location>
        <begin position="52"/>
        <end position="111"/>
    </location>
</feature>
<dbReference type="PROSITE" id="PS50113">
    <property type="entry name" value="PAC"/>
    <property type="match status" value="1"/>
</dbReference>
<evidence type="ECO:0000256" key="1">
    <source>
        <dbReference type="SAM" id="Coils"/>
    </source>
</evidence>
<reference evidence="4" key="1">
    <citation type="journal article" date="2019" name="Microbiol. Resour. Announc.">
        <title>Complete Genome Sequence of Halomonas olivaria, a Moderately Halophilic Bacterium Isolated from Olive Processing Effluents, Obtained by Nanopore Sequencing.</title>
        <authorList>
            <person name="Nagata S."/>
            <person name="Ii K.M."/>
            <person name="Tsukimi T."/>
            <person name="Miura M.C."/>
            <person name="Galipon J."/>
            <person name="Arakawa K."/>
        </authorList>
    </citation>
    <scope>NUCLEOTIDE SEQUENCE [LARGE SCALE GENOMIC DNA]</scope>
    <source>
        <strain evidence="4">TYRC17</strain>
    </source>
</reference>
<gene>
    <name evidence="3" type="ORF">HORIV_54880</name>
</gene>
<evidence type="ECO:0000313" key="4">
    <source>
        <dbReference type="Proteomes" id="UP000289555"/>
    </source>
</evidence>
<accession>A0ABM7GQT8</accession>
<organism evidence="3 4">
    <name type="scientific">Vreelandella olivaria</name>
    <dbReference type="NCBI Taxonomy" id="390919"/>
    <lineage>
        <taxon>Bacteria</taxon>
        <taxon>Pseudomonadati</taxon>
        <taxon>Pseudomonadota</taxon>
        <taxon>Gammaproteobacteria</taxon>
        <taxon>Oceanospirillales</taxon>
        <taxon>Halomonadaceae</taxon>
        <taxon>Vreelandella</taxon>
    </lineage>
</organism>
<evidence type="ECO:0000259" key="2">
    <source>
        <dbReference type="PROSITE" id="PS50113"/>
    </source>
</evidence>
<feature type="domain" description="PAC" evidence="2">
    <location>
        <begin position="8"/>
        <end position="61"/>
    </location>
</feature>
<dbReference type="EMBL" id="AP019416">
    <property type="protein sequence ID" value="BBI53067.1"/>
    <property type="molecule type" value="Genomic_DNA"/>
</dbReference>
<dbReference type="Proteomes" id="UP000289555">
    <property type="component" value="Chromosome"/>
</dbReference>
<protein>
    <recommendedName>
        <fullName evidence="2">PAC domain-containing protein</fullName>
    </recommendedName>
</protein>
<dbReference type="SUPFAM" id="SSF55785">
    <property type="entry name" value="PYP-like sensor domain (PAS domain)"/>
    <property type="match status" value="1"/>
</dbReference>
<evidence type="ECO:0000313" key="3">
    <source>
        <dbReference type="EMBL" id="BBI53067.1"/>
    </source>
</evidence>
<name>A0ABM7GQT8_9GAMM</name>
<keyword evidence="4" id="KW-1185">Reference proteome</keyword>
<dbReference type="Gene3D" id="3.30.450.20">
    <property type="entry name" value="PAS domain"/>
    <property type="match status" value="1"/>
</dbReference>
<dbReference type="InterPro" id="IPR000700">
    <property type="entry name" value="PAS-assoc_C"/>
</dbReference>
<dbReference type="InterPro" id="IPR035965">
    <property type="entry name" value="PAS-like_dom_sf"/>
</dbReference>
<proteinExistence type="predicted"/>
<sequence>MNRALNGERVSFEVSLRVNEAMRYMLVTYTPHFGDSQAILGFFALYQDITERRQAEIALKETNETLEERVRERTQALSEANAALRQENRVRAEAELALRQAKQLAEDANASKTRFWPRPATTCCSRLTRHGYLPLR</sequence>
<dbReference type="InterPro" id="IPR013656">
    <property type="entry name" value="PAS_4"/>
</dbReference>